<dbReference type="AlphaFoldDB" id="A0AAW1RM16"/>
<dbReference type="PRINTS" id="PR00081">
    <property type="entry name" value="GDHRDH"/>
</dbReference>
<dbReference type="GO" id="GO:0016491">
    <property type="term" value="F:oxidoreductase activity"/>
    <property type="evidence" value="ECO:0007669"/>
    <property type="project" value="UniProtKB-KW"/>
</dbReference>
<feature type="chain" id="PRO_5043721622" evidence="3">
    <location>
        <begin position="22"/>
        <end position="373"/>
    </location>
</feature>
<dbReference type="EMBL" id="JALJOS010000009">
    <property type="protein sequence ID" value="KAK9834640.1"/>
    <property type="molecule type" value="Genomic_DNA"/>
</dbReference>
<evidence type="ECO:0000313" key="5">
    <source>
        <dbReference type="Proteomes" id="UP001438707"/>
    </source>
</evidence>
<gene>
    <name evidence="4" type="ORF">WJX74_006494</name>
</gene>
<feature type="signal peptide" evidence="3">
    <location>
        <begin position="1"/>
        <end position="21"/>
    </location>
</feature>
<evidence type="ECO:0000313" key="4">
    <source>
        <dbReference type="EMBL" id="KAK9834640.1"/>
    </source>
</evidence>
<keyword evidence="2" id="KW-0560">Oxidoreductase</keyword>
<dbReference type="SUPFAM" id="SSF51735">
    <property type="entry name" value="NAD(P)-binding Rossmann-fold domains"/>
    <property type="match status" value="1"/>
</dbReference>
<comment type="caution">
    <text evidence="4">The sequence shown here is derived from an EMBL/GenBank/DDBJ whole genome shotgun (WGS) entry which is preliminary data.</text>
</comment>
<dbReference type="Pfam" id="PF00106">
    <property type="entry name" value="adh_short"/>
    <property type="match status" value="1"/>
</dbReference>
<dbReference type="PANTHER" id="PTHR24320:SF286">
    <property type="entry name" value="NAD(P)-BINDING ROSSMANN-FOLD SUPERFAMILY PROTEIN"/>
    <property type="match status" value="1"/>
</dbReference>
<dbReference type="InterPro" id="IPR002347">
    <property type="entry name" value="SDR_fam"/>
</dbReference>
<reference evidence="4 5" key="1">
    <citation type="journal article" date="2024" name="Nat. Commun.">
        <title>Phylogenomics reveals the evolutionary origins of lichenization in chlorophyte algae.</title>
        <authorList>
            <person name="Puginier C."/>
            <person name="Libourel C."/>
            <person name="Otte J."/>
            <person name="Skaloud P."/>
            <person name="Haon M."/>
            <person name="Grisel S."/>
            <person name="Petersen M."/>
            <person name="Berrin J.G."/>
            <person name="Delaux P.M."/>
            <person name="Dal Grande F."/>
            <person name="Keller J."/>
        </authorList>
    </citation>
    <scope>NUCLEOTIDE SEQUENCE [LARGE SCALE GENOMIC DNA]</scope>
    <source>
        <strain evidence="4 5">SAG 2145</strain>
    </source>
</reference>
<organism evidence="4 5">
    <name type="scientific">Apatococcus lobatus</name>
    <dbReference type="NCBI Taxonomy" id="904363"/>
    <lineage>
        <taxon>Eukaryota</taxon>
        <taxon>Viridiplantae</taxon>
        <taxon>Chlorophyta</taxon>
        <taxon>core chlorophytes</taxon>
        <taxon>Trebouxiophyceae</taxon>
        <taxon>Chlorellales</taxon>
        <taxon>Chlorellaceae</taxon>
        <taxon>Apatococcus</taxon>
    </lineage>
</organism>
<keyword evidence="3" id="KW-0732">Signal</keyword>
<evidence type="ECO:0000256" key="1">
    <source>
        <dbReference type="ARBA" id="ARBA00006484"/>
    </source>
</evidence>
<protein>
    <submittedName>
        <fullName evidence="4">Uncharacterized protein</fullName>
    </submittedName>
</protein>
<keyword evidence="5" id="KW-1185">Reference proteome</keyword>
<comment type="similarity">
    <text evidence="1">Belongs to the short-chain dehydrogenases/reductases (SDR) family.</text>
</comment>
<dbReference type="Proteomes" id="UP001438707">
    <property type="component" value="Unassembled WGS sequence"/>
</dbReference>
<proteinExistence type="inferred from homology"/>
<name>A0AAW1RM16_9CHLO</name>
<sequence length="373" mass="40724">MGWLESAVRLVLINAIGSVETAQNIFTKFCTVLNPNGSRKHQLLCDSHIGSSVQDKVCIVTGGNAGVGLETSKMLAARGAHIIVACRSVQKGMTTVKMLEDIQALPSCKKSKADFLPLDLADPATIHQFVQNFKAQKLPLDLLICNAGIMAPPARCIAKNGLELQFQVNHLGHWLLAHELLDLQLARQKKVEGQERASSGRPTRVLFLSSLTHWGGRQSFSDVSASKSYDPLLTYGDSKLGNLLTVKELQRRFDRNEHTSQHVYTAVAVHPGLLHTELACTWMENNFPALLRPAATHALRNWGLHAWWTLPAATGADAVIWAATAPAEKIAGKYLGHGKPGWQAPKGDNEKLAQSLWDLNCHLTGVQTSSHLP</sequence>
<dbReference type="Gene3D" id="3.40.50.720">
    <property type="entry name" value="NAD(P)-binding Rossmann-like Domain"/>
    <property type="match status" value="1"/>
</dbReference>
<dbReference type="InterPro" id="IPR036291">
    <property type="entry name" value="NAD(P)-bd_dom_sf"/>
</dbReference>
<evidence type="ECO:0000256" key="3">
    <source>
        <dbReference type="SAM" id="SignalP"/>
    </source>
</evidence>
<evidence type="ECO:0000256" key="2">
    <source>
        <dbReference type="ARBA" id="ARBA00023002"/>
    </source>
</evidence>
<accession>A0AAW1RM16</accession>
<dbReference type="PANTHER" id="PTHR24320">
    <property type="entry name" value="RETINOL DEHYDROGENASE"/>
    <property type="match status" value="1"/>
</dbReference>